<name>A0A1S8WNQ2_OPIVI</name>
<feature type="non-terminal residue" evidence="2">
    <location>
        <position position="118"/>
    </location>
</feature>
<dbReference type="EMBL" id="KV899208">
    <property type="protein sequence ID" value="OON16024.1"/>
    <property type="molecule type" value="Genomic_DNA"/>
</dbReference>
<proteinExistence type="predicted"/>
<gene>
    <name evidence="2" type="ORF">X801_08166</name>
</gene>
<feature type="domain" description="Reverse transcriptase/retrotransposon-derived protein RNase H-like" evidence="1">
    <location>
        <begin position="2"/>
        <end position="61"/>
    </location>
</feature>
<protein>
    <recommendedName>
        <fullName evidence="1">Reverse transcriptase/retrotransposon-derived protein RNase H-like domain-containing protein</fullName>
    </recommendedName>
</protein>
<evidence type="ECO:0000313" key="2">
    <source>
        <dbReference type="EMBL" id="OON16024.1"/>
    </source>
</evidence>
<reference evidence="2 3" key="1">
    <citation type="submission" date="2015-03" db="EMBL/GenBank/DDBJ databases">
        <title>Draft genome of the nematode, Opisthorchis viverrini.</title>
        <authorList>
            <person name="Mitreva M."/>
        </authorList>
    </citation>
    <scope>NUCLEOTIDE SEQUENCE [LARGE SCALE GENOMIC DNA]</scope>
    <source>
        <strain evidence="2">Khon Kaen</strain>
    </source>
</reference>
<dbReference type="Proteomes" id="UP000243686">
    <property type="component" value="Unassembled WGS sequence"/>
</dbReference>
<dbReference type="AlphaFoldDB" id="A0A1S8WNQ2"/>
<accession>A0A1S8WNQ2</accession>
<organism evidence="2 3">
    <name type="scientific">Opisthorchis viverrini</name>
    <name type="common">Southeast Asian liver fluke</name>
    <dbReference type="NCBI Taxonomy" id="6198"/>
    <lineage>
        <taxon>Eukaryota</taxon>
        <taxon>Metazoa</taxon>
        <taxon>Spiralia</taxon>
        <taxon>Lophotrochozoa</taxon>
        <taxon>Platyhelminthes</taxon>
        <taxon>Trematoda</taxon>
        <taxon>Digenea</taxon>
        <taxon>Opisthorchiida</taxon>
        <taxon>Opisthorchiata</taxon>
        <taxon>Opisthorchiidae</taxon>
        <taxon>Opisthorchis</taxon>
    </lineage>
</organism>
<dbReference type="InterPro" id="IPR041577">
    <property type="entry name" value="RT_RNaseH_2"/>
</dbReference>
<sequence length="118" mass="12830">MLTSDPLLTYSDPSRDITAVADAYSYGAGAVVLHTFEDGSENAVAHAALSLTAEEQSYRQVGKGPGDCFCCENVPQAALWLQIYFTEPEIRFTLIKAIKGTPIAFTMIREATIQDPLL</sequence>
<keyword evidence="3" id="KW-1185">Reference proteome</keyword>
<evidence type="ECO:0000313" key="3">
    <source>
        <dbReference type="Proteomes" id="UP000243686"/>
    </source>
</evidence>
<evidence type="ECO:0000259" key="1">
    <source>
        <dbReference type="Pfam" id="PF17919"/>
    </source>
</evidence>
<dbReference type="Pfam" id="PF17919">
    <property type="entry name" value="RT_RNaseH_2"/>
    <property type="match status" value="1"/>
</dbReference>